<dbReference type="EMBL" id="BMOQ01000003">
    <property type="protein sequence ID" value="GGN13189.1"/>
    <property type="molecule type" value="Genomic_DNA"/>
</dbReference>
<organism evidence="2 3">
    <name type="scientific">Halarchaeum nitratireducens</name>
    <dbReference type="NCBI Taxonomy" id="489913"/>
    <lineage>
        <taxon>Archaea</taxon>
        <taxon>Methanobacteriati</taxon>
        <taxon>Methanobacteriota</taxon>
        <taxon>Stenosarchaea group</taxon>
        <taxon>Halobacteria</taxon>
        <taxon>Halobacteriales</taxon>
        <taxon>Halobacteriaceae</taxon>
    </lineage>
</organism>
<accession>A0A830GA51</accession>
<evidence type="ECO:0000256" key="1">
    <source>
        <dbReference type="SAM" id="Phobius"/>
    </source>
</evidence>
<feature type="transmembrane region" description="Helical" evidence="1">
    <location>
        <begin position="16"/>
        <end position="37"/>
    </location>
</feature>
<feature type="transmembrane region" description="Helical" evidence="1">
    <location>
        <begin position="425"/>
        <end position="446"/>
    </location>
</feature>
<protein>
    <submittedName>
        <fullName evidence="2">Uncharacterized protein</fullName>
    </submittedName>
</protein>
<feature type="transmembrane region" description="Helical" evidence="1">
    <location>
        <begin position="43"/>
        <end position="63"/>
    </location>
</feature>
<feature type="transmembrane region" description="Helical" evidence="1">
    <location>
        <begin position="103"/>
        <end position="124"/>
    </location>
</feature>
<name>A0A830GA51_9EURY</name>
<keyword evidence="1" id="KW-0472">Membrane</keyword>
<dbReference type="InterPro" id="IPR045466">
    <property type="entry name" value="DUF6498"/>
</dbReference>
<dbReference type="Pfam" id="PF20108">
    <property type="entry name" value="DUF6498"/>
    <property type="match status" value="1"/>
</dbReference>
<feature type="transmembrane region" description="Helical" evidence="1">
    <location>
        <begin position="452"/>
        <end position="474"/>
    </location>
</feature>
<evidence type="ECO:0000313" key="3">
    <source>
        <dbReference type="Proteomes" id="UP000608850"/>
    </source>
</evidence>
<comment type="caution">
    <text evidence="2">The sequence shown here is derived from an EMBL/GenBank/DDBJ whole genome shotgun (WGS) entry which is preliminary data.</text>
</comment>
<dbReference type="AlphaFoldDB" id="A0A830GA51"/>
<gene>
    <name evidence="2" type="ORF">GCM10009021_11720</name>
</gene>
<feature type="transmembrane region" description="Helical" evidence="1">
    <location>
        <begin position="272"/>
        <end position="294"/>
    </location>
</feature>
<dbReference type="Proteomes" id="UP000608850">
    <property type="component" value="Unassembled WGS sequence"/>
</dbReference>
<keyword evidence="1" id="KW-0812">Transmembrane</keyword>
<dbReference type="RefSeq" id="WP_188877696.1">
    <property type="nucleotide sequence ID" value="NZ_BMOQ01000003.1"/>
</dbReference>
<evidence type="ECO:0000313" key="2">
    <source>
        <dbReference type="EMBL" id="GGN13189.1"/>
    </source>
</evidence>
<feature type="transmembrane region" description="Helical" evidence="1">
    <location>
        <begin position="136"/>
        <end position="159"/>
    </location>
</feature>
<reference evidence="2 3" key="1">
    <citation type="journal article" date="2019" name="Int. J. Syst. Evol. Microbiol.">
        <title>The Global Catalogue of Microorganisms (GCM) 10K type strain sequencing project: providing services to taxonomists for standard genome sequencing and annotation.</title>
        <authorList>
            <consortium name="The Broad Institute Genomics Platform"/>
            <consortium name="The Broad Institute Genome Sequencing Center for Infectious Disease"/>
            <person name="Wu L."/>
            <person name="Ma J."/>
        </authorList>
    </citation>
    <scope>NUCLEOTIDE SEQUENCE [LARGE SCALE GENOMIC DNA]</scope>
    <source>
        <strain evidence="2 3">JCM 16331</strain>
    </source>
</reference>
<keyword evidence="3" id="KW-1185">Reference proteome</keyword>
<dbReference type="OrthoDB" id="169315at2157"/>
<proteinExistence type="predicted"/>
<feature type="transmembrane region" description="Helical" evidence="1">
    <location>
        <begin position="300"/>
        <end position="320"/>
    </location>
</feature>
<keyword evidence="1" id="KW-1133">Transmembrane helix</keyword>
<sequence length="475" mass="50660">MSDSETDARTAARRTASFLAVAAATLYPLAGVLAFGWDLLTVLVLYWVEMGVAALWGVPRALLAVPFDRSVSSHALPLAGLREKRGGWTYRGHTLYVRNVPTALLQLSMLGTVWGGIGLYFAYALDLWGALGDARWLTVAAGALAIAVAHGVSFVREYVGERAYEHTSARMAISHTGQQTVFVFLLAVPVAASESFRAGGLAVVTGVVAAKLLAETYRRVTDDEPGNGVFAAVFGDRDTTVDAPTVPVPEGDPDAVRTPDPRAVRMECACRGLATLVSRPAVLCALAAAFLAVVLRSPLALLPASLLVASVCLGAAGRYLRLGTMAFHRYGETLVGHDRLLDEPQWRAPLDVCEGSIPRRLIDRVADTALVELDWRDPGDGYWPDAAYDPERTRATVGPFAAFSDAVVALDLPVRPAERPEPNRTVAYAALAFVAAFACVPAAAWHVSHDPAVIVVAFLSLVVVGPFVVVAVYYL</sequence>